<dbReference type="GO" id="GO:0007265">
    <property type="term" value="P:Ras protein signal transduction"/>
    <property type="evidence" value="ECO:0007669"/>
    <property type="project" value="TreeGrafter"/>
</dbReference>
<evidence type="ECO:0000256" key="1">
    <source>
        <dbReference type="SAM" id="MobiDB-lite"/>
    </source>
</evidence>
<dbReference type="OrthoDB" id="6288437at2759"/>
<keyword evidence="4" id="KW-1185">Reference proteome</keyword>
<dbReference type="Pfam" id="PF02174">
    <property type="entry name" value="IRS"/>
    <property type="match status" value="1"/>
</dbReference>
<feature type="region of interest" description="Disordered" evidence="1">
    <location>
        <begin position="15"/>
        <end position="86"/>
    </location>
</feature>
<name>A0A8W8JPL8_MAGGI</name>
<feature type="compositionally biased region" description="Acidic residues" evidence="1">
    <location>
        <begin position="64"/>
        <end position="76"/>
    </location>
</feature>
<dbReference type="RefSeq" id="XP_011425012.1">
    <property type="nucleotide sequence ID" value="XM_011426710.4"/>
</dbReference>
<dbReference type="GO" id="GO:0007169">
    <property type="term" value="P:cell surface receptor protein tyrosine kinase signaling pathway"/>
    <property type="evidence" value="ECO:0007669"/>
    <property type="project" value="TreeGrafter"/>
</dbReference>
<reference evidence="3" key="1">
    <citation type="submission" date="2022-08" db="UniProtKB">
        <authorList>
            <consortium name="EnsemblMetazoa"/>
        </authorList>
    </citation>
    <scope>IDENTIFICATION</scope>
    <source>
        <strain evidence="3">05x7-T-G4-1.051#20</strain>
    </source>
</reference>
<feature type="compositionally biased region" description="Basic and acidic residues" evidence="1">
    <location>
        <begin position="45"/>
        <end position="63"/>
    </location>
</feature>
<dbReference type="AlphaFoldDB" id="A0A8W8JPL8"/>
<feature type="region of interest" description="Disordered" evidence="1">
    <location>
        <begin position="99"/>
        <end position="120"/>
    </location>
</feature>
<evidence type="ECO:0000313" key="4">
    <source>
        <dbReference type="Proteomes" id="UP000005408"/>
    </source>
</evidence>
<dbReference type="OMA" id="FEVLVNC"/>
<proteinExistence type="predicted"/>
<feature type="compositionally biased region" description="Acidic residues" evidence="1">
    <location>
        <begin position="19"/>
        <end position="28"/>
    </location>
</feature>
<organism evidence="3 4">
    <name type="scientific">Magallana gigas</name>
    <name type="common">Pacific oyster</name>
    <name type="synonym">Crassostrea gigas</name>
    <dbReference type="NCBI Taxonomy" id="29159"/>
    <lineage>
        <taxon>Eukaryota</taxon>
        <taxon>Metazoa</taxon>
        <taxon>Spiralia</taxon>
        <taxon>Lophotrochozoa</taxon>
        <taxon>Mollusca</taxon>
        <taxon>Bivalvia</taxon>
        <taxon>Autobranchia</taxon>
        <taxon>Pteriomorphia</taxon>
        <taxon>Ostreida</taxon>
        <taxon>Ostreoidea</taxon>
        <taxon>Ostreidae</taxon>
        <taxon>Magallana</taxon>
    </lineage>
</organism>
<dbReference type="InterPro" id="IPR050996">
    <property type="entry name" value="Docking_Protein_DOK"/>
</dbReference>
<dbReference type="InterPro" id="IPR002404">
    <property type="entry name" value="IRS_PTB"/>
</dbReference>
<dbReference type="InterPro" id="IPR011993">
    <property type="entry name" value="PH-like_dom_sf"/>
</dbReference>
<dbReference type="SMART" id="SM01244">
    <property type="entry name" value="IRS"/>
    <property type="match status" value="1"/>
</dbReference>
<dbReference type="PANTHER" id="PTHR21258:SF62">
    <property type="entry name" value="INSULIN RECEPTOR SUBSTRATE 1"/>
    <property type="match status" value="1"/>
</dbReference>
<feature type="domain" description="IRS-type PTB" evidence="2">
    <location>
        <begin position="147"/>
        <end position="217"/>
    </location>
</feature>
<dbReference type="KEGG" id="crg:105326583"/>
<evidence type="ECO:0000259" key="2">
    <source>
        <dbReference type="Pfam" id="PF02174"/>
    </source>
</evidence>
<dbReference type="GO" id="GO:0005737">
    <property type="term" value="C:cytoplasm"/>
    <property type="evidence" value="ECO:0007669"/>
    <property type="project" value="TreeGrafter"/>
</dbReference>
<accession>A0A8W8JPL8</accession>
<dbReference type="Proteomes" id="UP000005408">
    <property type="component" value="Unassembled WGS sequence"/>
</dbReference>
<evidence type="ECO:0000313" key="3">
    <source>
        <dbReference type="EnsemblMetazoa" id="G20386.21:cds"/>
    </source>
</evidence>
<dbReference type="Gene3D" id="2.30.29.30">
    <property type="entry name" value="Pleckstrin-homology domain (PH domain)/Phosphotyrosine-binding domain (PTB)"/>
    <property type="match status" value="1"/>
</dbReference>
<dbReference type="GO" id="GO:0043410">
    <property type="term" value="P:positive regulation of MAPK cascade"/>
    <property type="evidence" value="ECO:0007669"/>
    <property type="project" value="TreeGrafter"/>
</dbReference>
<dbReference type="EnsemblMetazoa" id="G20386.21">
    <property type="protein sequence ID" value="G20386.21:cds"/>
    <property type="gene ID" value="G20386"/>
</dbReference>
<dbReference type="PANTHER" id="PTHR21258">
    <property type="entry name" value="DOCKING PROTEIN RELATED"/>
    <property type="match status" value="1"/>
</dbReference>
<dbReference type="SUPFAM" id="SSF50729">
    <property type="entry name" value="PH domain-like"/>
    <property type="match status" value="1"/>
</dbReference>
<sequence length="250" mass="27976">MKRRKKSLTISFFSNMSEISEETEELLQAEDRISERSSTSTCSKETGKDRRSSEETHKVKPDSDTDESELSSEDDSSSSSGKRKYNDKDVLEKLSVNPLIDSTGADNDPMAGMELDQLTGDSLEPCPAPCTLNSQESKRFEVLVNCTEASDQLGLSGRLYLHVTEESLDAEQCDTLETLHSWKYGHIQRFGYNKSSNDFLMVTGRRKKFGHGVFDFHVLGDPRKIIDSLQNKQGCSLKLADGAKRISNMI</sequence>
<dbReference type="GeneID" id="105326583"/>
<protein>
    <recommendedName>
        <fullName evidence="2">IRS-type PTB domain-containing protein</fullName>
    </recommendedName>
</protein>